<organism evidence="3 4">
    <name type="scientific">Eimeria tenella</name>
    <name type="common">Coccidian parasite</name>
    <dbReference type="NCBI Taxonomy" id="5802"/>
    <lineage>
        <taxon>Eukaryota</taxon>
        <taxon>Sar</taxon>
        <taxon>Alveolata</taxon>
        <taxon>Apicomplexa</taxon>
        <taxon>Conoidasida</taxon>
        <taxon>Coccidia</taxon>
        <taxon>Eucoccidiorida</taxon>
        <taxon>Eimeriorina</taxon>
        <taxon>Eimeriidae</taxon>
        <taxon>Eimeria</taxon>
    </lineage>
</organism>
<feature type="signal peptide" evidence="2">
    <location>
        <begin position="1"/>
        <end position="19"/>
    </location>
</feature>
<sequence>MRFLALLCVFLLLLSGASARGRQRPSPSSSSSSSSSSSGSSSSSSSISKEDPVLQRLAEVFAAALQKNPQLSLGELPGGAPEGAPLQQRALQLAEAVLQLGGAELARRLGVDSSLYKEVAAALQQQQQEGSSELLGSFLRRAFRWLLQKLPQKSSCAAVKQQQQQPEARLGHSPLRRFGYPVFAAASQTVLLQSRLPLNLLNNFPIPITVGAEDYWIQGRPRRVREFLECFGDYEAKAETLFPDGHWRVSAPEELQHSSSSSSSSSGKWGRPLYLQVQGTSHVGEVAELLGRAALDRVLKSFDLLLHRKTNLKALVEEALDPDGSPQDLLLDRLSGLANALPAGSPGPSSSSSSSSSRSAADGIEAILALSKYSRLPGKAFVELLQQLAGAETLQEKIEVFTQALQQQEADEEQQQHGWTHPEAVQQQKRILLVLTAYPKPDSSVRATYRMPSAVVSLQQIADALDLIDFEYK</sequence>
<feature type="compositionally biased region" description="Low complexity" evidence="1">
    <location>
        <begin position="26"/>
        <end position="47"/>
    </location>
</feature>
<dbReference type="RefSeq" id="XP_013229671.1">
    <property type="nucleotide sequence ID" value="XM_013374217.1"/>
</dbReference>
<dbReference type="OrthoDB" id="333293at2759"/>
<feature type="region of interest" description="Disordered" evidence="1">
    <location>
        <begin position="20"/>
        <end position="49"/>
    </location>
</feature>
<dbReference type="GeneID" id="25254868"/>
<evidence type="ECO:0000313" key="3">
    <source>
        <dbReference type="EMBL" id="CDJ38916.1"/>
    </source>
</evidence>
<protein>
    <submittedName>
        <fullName evidence="3">Uncharacterized protein</fullName>
    </submittedName>
</protein>
<dbReference type="VEuPathDB" id="ToxoDB:ETH_00028875"/>
<name>U6KLS4_EIMTE</name>
<dbReference type="VEuPathDB" id="ToxoDB:ETH2_1317500"/>
<proteinExistence type="predicted"/>
<keyword evidence="2" id="KW-0732">Signal</keyword>
<evidence type="ECO:0000256" key="1">
    <source>
        <dbReference type="SAM" id="MobiDB-lite"/>
    </source>
</evidence>
<reference evidence="3" key="2">
    <citation type="submission" date="2013-10" db="EMBL/GenBank/DDBJ databases">
        <authorList>
            <person name="Aslett M."/>
        </authorList>
    </citation>
    <scope>NUCLEOTIDE SEQUENCE [LARGE SCALE GENOMIC DNA]</scope>
    <source>
        <strain evidence="3">Houghton</strain>
    </source>
</reference>
<reference evidence="3" key="1">
    <citation type="submission" date="2013-10" db="EMBL/GenBank/DDBJ databases">
        <title>Genomic analysis of the causative agents of coccidiosis in chickens.</title>
        <authorList>
            <person name="Reid A.J."/>
            <person name="Blake D."/>
            <person name="Billington K."/>
            <person name="Browne H."/>
            <person name="Dunn M."/>
            <person name="Hung S."/>
            <person name="Kawahara F."/>
            <person name="Miranda-Saavedra D."/>
            <person name="Mourier T."/>
            <person name="Nagra H."/>
            <person name="Otto T.D."/>
            <person name="Rawlings N."/>
            <person name="Sanchez A."/>
            <person name="Sanders M."/>
            <person name="Subramaniam C."/>
            <person name="Tay Y."/>
            <person name="Dear P."/>
            <person name="Doerig C."/>
            <person name="Gruber A."/>
            <person name="Parkinson J."/>
            <person name="Shirley M."/>
            <person name="Wan K.L."/>
            <person name="Berriman M."/>
            <person name="Tomley F."/>
            <person name="Pain A."/>
        </authorList>
    </citation>
    <scope>NUCLEOTIDE SEQUENCE [LARGE SCALE GENOMIC DNA]</scope>
    <source>
        <strain evidence="3">Houghton</strain>
    </source>
</reference>
<dbReference type="Proteomes" id="UP000030747">
    <property type="component" value="Unassembled WGS sequence"/>
</dbReference>
<keyword evidence="4" id="KW-1185">Reference proteome</keyword>
<gene>
    <name evidence="3" type="ORF">ETH_00028875</name>
</gene>
<evidence type="ECO:0000313" key="4">
    <source>
        <dbReference type="Proteomes" id="UP000030747"/>
    </source>
</evidence>
<feature type="chain" id="PRO_5004673538" evidence="2">
    <location>
        <begin position="20"/>
        <end position="473"/>
    </location>
</feature>
<dbReference type="AlphaFoldDB" id="U6KLS4"/>
<evidence type="ECO:0000256" key="2">
    <source>
        <dbReference type="SAM" id="SignalP"/>
    </source>
</evidence>
<dbReference type="EMBL" id="HG674134">
    <property type="protein sequence ID" value="CDJ38916.1"/>
    <property type="molecule type" value="Genomic_DNA"/>
</dbReference>
<accession>U6KLS4</accession>